<feature type="signal peptide" evidence="2">
    <location>
        <begin position="1"/>
        <end position="27"/>
    </location>
</feature>
<evidence type="ECO:0000256" key="1">
    <source>
        <dbReference type="ARBA" id="ARBA00022729"/>
    </source>
</evidence>
<evidence type="ECO:0000313" key="5">
    <source>
        <dbReference type="Proteomes" id="UP001138686"/>
    </source>
</evidence>
<dbReference type="Pfam" id="PF18962">
    <property type="entry name" value="Por_Secre_tail"/>
    <property type="match status" value="1"/>
</dbReference>
<protein>
    <submittedName>
        <fullName evidence="4">T9SS type A sorting domain-containing protein</fullName>
    </submittedName>
</protein>
<dbReference type="Proteomes" id="UP001138686">
    <property type="component" value="Unassembled WGS sequence"/>
</dbReference>
<dbReference type="InterPro" id="IPR026444">
    <property type="entry name" value="Secre_tail"/>
</dbReference>
<dbReference type="NCBIfam" id="TIGR04183">
    <property type="entry name" value="Por_Secre_tail"/>
    <property type="match status" value="1"/>
</dbReference>
<comment type="caution">
    <text evidence="4">The sequence shown here is derived from an EMBL/GenBank/DDBJ whole genome shotgun (WGS) entry which is preliminary data.</text>
</comment>
<evidence type="ECO:0000259" key="3">
    <source>
        <dbReference type="Pfam" id="PF18962"/>
    </source>
</evidence>
<proteinExistence type="predicted"/>
<accession>A0A9X1FLM4</accession>
<evidence type="ECO:0000313" key="4">
    <source>
        <dbReference type="EMBL" id="MBW2936570.1"/>
    </source>
</evidence>
<gene>
    <name evidence="4" type="ORF">KXJ69_00540</name>
</gene>
<dbReference type="RefSeq" id="WP_219050385.1">
    <property type="nucleotide sequence ID" value="NZ_JAHWDP010000001.1"/>
</dbReference>
<keyword evidence="1 2" id="KW-0732">Signal</keyword>
<keyword evidence="5" id="KW-1185">Reference proteome</keyword>
<feature type="chain" id="PRO_5040939453" evidence="2">
    <location>
        <begin position="28"/>
        <end position="165"/>
    </location>
</feature>
<evidence type="ECO:0000256" key="2">
    <source>
        <dbReference type="SAM" id="SignalP"/>
    </source>
</evidence>
<name>A0A9X1FLM4_9FLAO</name>
<sequence>MNTIMKQNRRNVLAIAICCFLGTGLFAQSNTVASGGNASGAEGSVSYSVGQIDYIEATGTGGTANQGVQQPIEIFVLGTDEFENIILEVSVYPNPTQHNVTLRLENLNFEDLTFVLYDLSGRLLQQDEITSEETLISMENLSSATYFLNILNKSDLLKTFKIIKH</sequence>
<reference evidence="4" key="1">
    <citation type="submission" date="2021-07" db="EMBL/GenBank/DDBJ databases">
        <title>Aureisphaera sp. CAU 1614 isolated from sea sediment.</title>
        <authorList>
            <person name="Kim W."/>
        </authorList>
    </citation>
    <scope>NUCLEOTIDE SEQUENCE</scope>
    <source>
        <strain evidence="4">CAU 1614</strain>
    </source>
</reference>
<dbReference type="EMBL" id="JAHWDP010000001">
    <property type="protein sequence ID" value="MBW2936570.1"/>
    <property type="molecule type" value="Genomic_DNA"/>
</dbReference>
<feature type="domain" description="Secretion system C-terminal sorting" evidence="3">
    <location>
        <begin position="91"/>
        <end position="155"/>
    </location>
</feature>
<organism evidence="4 5">
    <name type="scientific">Halomarinibacterium sedimenti</name>
    <dbReference type="NCBI Taxonomy" id="2857106"/>
    <lineage>
        <taxon>Bacteria</taxon>
        <taxon>Pseudomonadati</taxon>
        <taxon>Bacteroidota</taxon>
        <taxon>Flavobacteriia</taxon>
        <taxon>Flavobacteriales</taxon>
        <taxon>Flavobacteriaceae</taxon>
        <taxon>Halomarinibacterium</taxon>
    </lineage>
</organism>
<dbReference type="AlphaFoldDB" id="A0A9X1FLM4"/>